<keyword evidence="4" id="KW-1185">Reference proteome</keyword>
<proteinExistence type="predicted"/>
<gene>
    <name evidence="3" type="ORF">GGD40_000148</name>
    <name evidence="2" type="ORF">GGD41_007532</name>
</gene>
<evidence type="ECO:0000313" key="5">
    <source>
        <dbReference type="Proteomes" id="UP000572540"/>
    </source>
</evidence>
<evidence type="ECO:0000313" key="3">
    <source>
        <dbReference type="EMBL" id="NYH20669.1"/>
    </source>
</evidence>
<comment type="caution">
    <text evidence="3">The sequence shown here is derived from an EMBL/GenBank/DDBJ whole genome shotgun (WGS) entry which is preliminary data.</text>
</comment>
<evidence type="ECO:0000313" key="4">
    <source>
        <dbReference type="Proteomes" id="UP000540929"/>
    </source>
</evidence>
<dbReference type="EMBL" id="JACCAS010000001">
    <property type="protein sequence ID" value="NYH20669.1"/>
    <property type="molecule type" value="Genomic_DNA"/>
</dbReference>
<evidence type="ECO:0000313" key="2">
    <source>
        <dbReference type="EMBL" id="NYH20304.1"/>
    </source>
</evidence>
<keyword evidence="3" id="KW-0808">Transferase</keyword>
<dbReference type="Proteomes" id="UP000540929">
    <property type="component" value="Unassembled WGS sequence"/>
</dbReference>
<accession>A0A7Y9WH36</accession>
<dbReference type="AlphaFoldDB" id="A0A7Y9WH36"/>
<dbReference type="InterPro" id="IPR043519">
    <property type="entry name" value="NT_sf"/>
</dbReference>
<reference evidence="4 5" key="1">
    <citation type="submission" date="2020-07" db="EMBL/GenBank/DDBJ databases">
        <title>Exploring microbial biodiversity for novel pathways involved in the catabolism of aromatic compounds derived from lignin.</title>
        <authorList>
            <person name="Elkins J."/>
        </authorList>
    </citation>
    <scope>NUCLEOTIDE SEQUENCE [LARGE SCALE GENOMIC DNA]</scope>
    <source>
        <strain evidence="2 5">H2C3B</strain>
        <strain evidence="3 4">H2C3C</strain>
    </source>
</reference>
<protein>
    <submittedName>
        <fullName evidence="3">Putative nucleotidyltransferase</fullName>
    </submittedName>
</protein>
<sequence length="188" mass="20276">MLADFLLTPKQQRILGALVLNPDRTYSLSELFELSGGGRSSTQDFVAKLLGGGVILQQTGGRASYQANSRHPLYPELRQIAVKSFGLKEPIERALAVLGGKISAAFIFGSMAAGMAGPASDIDVMVIGDARLGRVQRELDAAGETLGREIHVSVYPENEWEQKRYSDPVLESIDQGPKIMLDVSTATD</sequence>
<dbReference type="Gene3D" id="3.30.460.10">
    <property type="entry name" value="Beta Polymerase, domain 2"/>
    <property type="match status" value="1"/>
</dbReference>
<dbReference type="RefSeq" id="WP_179704056.1">
    <property type="nucleotide sequence ID" value="NZ_JACCAS010000001.1"/>
</dbReference>
<dbReference type="GO" id="GO:0016779">
    <property type="term" value="F:nucleotidyltransferase activity"/>
    <property type="evidence" value="ECO:0007669"/>
    <property type="project" value="InterPro"/>
</dbReference>
<dbReference type="Pfam" id="PF01909">
    <property type="entry name" value="NTP_transf_2"/>
    <property type="match status" value="1"/>
</dbReference>
<dbReference type="CDD" id="cd05403">
    <property type="entry name" value="NT_KNTase_like"/>
    <property type="match status" value="1"/>
</dbReference>
<dbReference type="Proteomes" id="UP000572540">
    <property type="component" value="Unassembled WGS sequence"/>
</dbReference>
<feature type="domain" description="Polymerase nucleotidyl transferase" evidence="1">
    <location>
        <begin position="102"/>
        <end position="160"/>
    </location>
</feature>
<name>A0A7Y9WH36_9BURK</name>
<dbReference type="InterPro" id="IPR002934">
    <property type="entry name" value="Polymerase_NTP_transf_dom"/>
</dbReference>
<organism evidence="3 4">
    <name type="scientific">Paraburkholderia bryophila</name>
    <dbReference type="NCBI Taxonomy" id="420952"/>
    <lineage>
        <taxon>Bacteria</taxon>
        <taxon>Pseudomonadati</taxon>
        <taxon>Pseudomonadota</taxon>
        <taxon>Betaproteobacteria</taxon>
        <taxon>Burkholderiales</taxon>
        <taxon>Burkholderiaceae</taxon>
        <taxon>Paraburkholderia</taxon>
    </lineage>
</organism>
<dbReference type="SUPFAM" id="SSF81301">
    <property type="entry name" value="Nucleotidyltransferase"/>
    <property type="match status" value="1"/>
</dbReference>
<dbReference type="EMBL" id="JACCAU010000001">
    <property type="protein sequence ID" value="NYH20304.1"/>
    <property type="molecule type" value="Genomic_DNA"/>
</dbReference>
<evidence type="ECO:0000259" key="1">
    <source>
        <dbReference type="Pfam" id="PF01909"/>
    </source>
</evidence>